<dbReference type="Proteomes" id="UP000295097">
    <property type="component" value="Unassembled WGS sequence"/>
</dbReference>
<dbReference type="EMBL" id="SMAR01000007">
    <property type="protein sequence ID" value="TCT41155.1"/>
    <property type="molecule type" value="Genomic_DNA"/>
</dbReference>
<dbReference type="RefSeq" id="WP_132309921.1">
    <property type="nucleotide sequence ID" value="NZ_SMAR01000007.1"/>
</dbReference>
<dbReference type="Pfam" id="PF07030">
    <property type="entry name" value="Phage_Mu_Gp36"/>
    <property type="match status" value="1"/>
</dbReference>
<dbReference type="OrthoDB" id="9812088at2"/>
<protein>
    <submittedName>
        <fullName evidence="1">Phage gp36-like protein</fullName>
    </submittedName>
</protein>
<evidence type="ECO:0000313" key="2">
    <source>
        <dbReference type="Proteomes" id="UP000295097"/>
    </source>
</evidence>
<sequence length="138" mass="15069">MRYATRTDIDAIYGPDFLTGMLDEGVDPDEAVGHALDMASTEIDTHLSARYRLPLANAPAALKLPAINIAIYTLANRHTFLTQTIRERYEDAIALLKRIADGKAGLGMDEPVIETGDGASDGGAAYFGHERLFERGRF</sequence>
<dbReference type="InterPro" id="IPR009752">
    <property type="entry name" value="Phage_Mu_GpJ"/>
</dbReference>
<dbReference type="AlphaFoldDB" id="A0A4R3NU79"/>
<reference evidence="1 2" key="1">
    <citation type="submission" date="2019-03" db="EMBL/GenBank/DDBJ databases">
        <title>Freshwater and sediment microbial communities from various areas in North America, analyzing microbe dynamics in response to fracking.</title>
        <authorList>
            <person name="Lamendella R."/>
        </authorList>
    </citation>
    <scope>NUCLEOTIDE SEQUENCE [LARGE SCALE GENOMIC DNA]</scope>
    <source>
        <strain evidence="1 2">175.2</strain>
    </source>
</reference>
<evidence type="ECO:0000313" key="1">
    <source>
        <dbReference type="EMBL" id="TCT41155.1"/>
    </source>
</evidence>
<proteinExistence type="predicted"/>
<organism evidence="1 2">
    <name type="scientific">Martelella mediterranea</name>
    <dbReference type="NCBI Taxonomy" id="293089"/>
    <lineage>
        <taxon>Bacteria</taxon>
        <taxon>Pseudomonadati</taxon>
        <taxon>Pseudomonadota</taxon>
        <taxon>Alphaproteobacteria</taxon>
        <taxon>Hyphomicrobiales</taxon>
        <taxon>Aurantimonadaceae</taxon>
        <taxon>Martelella</taxon>
    </lineage>
</organism>
<gene>
    <name evidence="1" type="ORF">EDC90_1007132</name>
</gene>
<comment type="caution">
    <text evidence="1">The sequence shown here is derived from an EMBL/GenBank/DDBJ whole genome shotgun (WGS) entry which is preliminary data.</text>
</comment>
<accession>A0A4R3NU79</accession>
<name>A0A4R3NU79_9HYPH</name>
<keyword evidence="2" id="KW-1185">Reference proteome</keyword>